<sequence>MLRVTQTASHQHRGTGEMFSLSQPIPGNAETESDDNGDNLQESDMESDTEEDIDYFEAWEAQPKPRMYDEHEERQLEKREKAAAKHHAAEMRRMKVILAERGYTKDTNGKTLIGDCKVCKLVKARKPHLEGASADEEYEMYGEDGNDTEEEDEEHPVDCCMRCLLSLQPDFTGQKSQLELLIAATPGMDLVDEGLWLCPLPTIHWFYRRAHRYGIVYRLGATGPIAEFAVKKYRSHRGVRATELVDATVEWKARAEAMSRGVVLVKGKGKQKAK</sequence>
<feature type="region of interest" description="Disordered" evidence="1">
    <location>
        <begin position="1"/>
        <end position="51"/>
    </location>
</feature>
<dbReference type="Proteomes" id="UP001218218">
    <property type="component" value="Unassembled WGS sequence"/>
</dbReference>
<accession>A0AAD7ECL3</accession>
<keyword evidence="3" id="KW-1185">Reference proteome</keyword>
<name>A0AAD7ECL3_9AGAR</name>
<comment type="caution">
    <text evidence="2">The sequence shown here is derived from an EMBL/GenBank/DDBJ whole genome shotgun (WGS) entry which is preliminary data.</text>
</comment>
<protein>
    <submittedName>
        <fullName evidence="2">Uncharacterized protein</fullName>
    </submittedName>
</protein>
<evidence type="ECO:0000256" key="1">
    <source>
        <dbReference type="SAM" id="MobiDB-lite"/>
    </source>
</evidence>
<reference evidence="2" key="1">
    <citation type="submission" date="2023-03" db="EMBL/GenBank/DDBJ databases">
        <title>Massive genome expansion in bonnet fungi (Mycena s.s.) driven by repeated elements and novel gene families across ecological guilds.</title>
        <authorList>
            <consortium name="Lawrence Berkeley National Laboratory"/>
            <person name="Harder C.B."/>
            <person name="Miyauchi S."/>
            <person name="Viragh M."/>
            <person name="Kuo A."/>
            <person name="Thoen E."/>
            <person name="Andreopoulos B."/>
            <person name="Lu D."/>
            <person name="Skrede I."/>
            <person name="Drula E."/>
            <person name="Henrissat B."/>
            <person name="Morin E."/>
            <person name="Kohler A."/>
            <person name="Barry K."/>
            <person name="LaButti K."/>
            <person name="Morin E."/>
            <person name="Salamov A."/>
            <person name="Lipzen A."/>
            <person name="Mereny Z."/>
            <person name="Hegedus B."/>
            <person name="Baldrian P."/>
            <person name="Stursova M."/>
            <person name="Weitz H."/>
            <person name="Taylor A."/>
            <person name="Grigoriev I.V."/>
            <person name="Nagy L.G."/>
            <person name="Martin F."/>
            <person name="Kauserud H."/>
        </authorList>
    </citation>
    <scope>NUCLEOTIDE SEQUENCE</scope>
    <source>
        <strain evidence="2">CBHHK002</strain>
    </source>
</reference>
<evidence type="ECO:0000313" key="3">
    <source>
        <dbReference type="Proteomes" id="UP001218218"/>
    </source>
</evidence>
<organism evidence="2 3">
    <name type="scientific">Mycena albidolilacea</name>
    <dbReference type="NCBI Taxonomy" id="1033008"/>
    <lineage>
        <taxon>Eukaryota</taxon>
        <taxon>Fungi</taxon>
        <taxon>Dikarya</taxon>
        <taxon>Basidiomycota</taxon>
        <taxon>Agaricomycotina</taxon>
        <taxon>Agaricomycetes</taxon>
        <taxon>Agaricomycetidae</taxon>
        <taxon>Agaricales</taxon>
        <taxon>Marasmiineae</taxon>
        <taxon>Mycenaceae</taxon>
        <taxon>Mycena</taxon>
    </lineage>
</organism>
<evidence type="ECO:0000313" key="2">
    <source>
        <dbReference type="EMBL" id="KAJ7312461.1"/>
    </source>
</evidence>
<feature type="compositionally biased region" description="Acidic residues" evidence="1">
    <location>
        <begin position="31"/>
        <end position="51"/>
    </location>
</feature>
<dbReference type="AlphaFoldDB" id="A0AAD7ECL3"/>
<gene>
    <name evidence="2" type="ORF">DFH08DRAFT_822196</name>
</gene>
<proteinExistence type="predicted"/>
<dbReference type="EMBL" id="JARIHO010000072">
    <property type="protein sequence ID" value="KAJ7312461.1"/>
    <property type="molecule type" value="Genomic_DNA"/>
</dbReference>